<dbReference type="EMBL" id="BK059123">
    <property type="protein sequence ID" value="DAE32529.1"/>
    <property type="molecule type" value="Genomic_DNA"/>
</dbReference>
<organism evidence="1">
    <name type="scientific">virus sp. ctEfN2</name>
    <dbReference type="NCBI Taxonomy" id="2825810"/>
    <lineage>
        <taxon>Viruses</taxon>
    </lineage>
</organism>
<reference evidence="1" key="1">
    <citation type="journal article" date="2021" name="Proc. Natl. Acad. Sci. U.S.A.">
        <title>A Catalog of Tens of Thousands of Viruses from Human Metagenomes Reveals Hidden Associations with Chronic Diseases.</title>
        <authorList>
            <person name="Tisza M.J."/>
            <person name="Buck C.B."/>
        </authorList>
    </citation>
    <scope>NUCLEOTIDE SEQUENCE</scope>
    <source>
        <strain evidence="1">CtEfN2</strain>
    </source>
</reference>
<accession>A0A8S5RN34</accession>
<protein>
    <submittedName>
        <fullName evidence="1">Uncharacterized protein</fullName>
    </submittedName>
</protein>
<sequence length="38" mass="4693">MSQVDLRMSVNVQLTRRLRKKLFREMRPRAVRSDSRQF</sequence>
<name>A0A8S5RN34_9VIRU</name>
<evidence type="ECO:0000313" key="1">
    <source>
        <dbReference type="EMBL" id="DAE32529.1"/>
    </source>
</evidence>
<proteinExistence type="predicted"/>